<sequence>MGLSKPSLLFVLVLFAVLASEKSVAVQARFLSSAQQRYANVFATLGLVCKCCDGPKGECTSSWTNSCPKIKCLPWKQNYQ</sequence>
<dbReference type="Proteomes" id="UP000583929">
    <property type="component" value="Unassembled WGS sequence"/>
</dbReference>
<keyword evidence="1" id="KW-0732">Signal</keyword>
<keyword evidence="5" id="KW-1185">Reference proteome</keyword>
<reference evidence="4 5" key="1">
    <citation type="journal article" date="2020" name="bioRxiv">
        <title>Sequence and annotation of 42 cannabis genomes reveals extensive copy number variation in cannabinoid synthesis and pathogen resistance genes.</title>
        <authorList>
            <person name="Mckernan K.J."/>
            <person name="Helbert Y."/>
            <person name="Kane L.T."/>
            <person name="Ebling H."/>
            <person name="Zhang L."/>
            <person name="Liu B."/>
            <person name="Eaton Z."/>
            <person name="Mclaughlin S."/>
            <person name="Kingan S."/>
            <person name="Baybayan P."/>
            <person name="Concepcion G."/>
            <person name="Jordan M."/>
            <person name="Riva A."/>
            <person name="Barbazuk W."/>
            <person name="Harkins T."/>
        </authorList>
    </citation>
    <scope>NUCLEOTIDE SEQUENCE [LARGE SCALE GENOMIC DNA]</scope>
    <source>
        <strain evidence="4 5">cv. Jamaican Lion 4</strain>
        <strain evidence="3">Father</strain>
        <strain evidence="2">Mother</strain>
        <tissue evidence="2">Leaf</tissue>
    </source>
</reference>
<name>A0A7J6EQN6_CANSA</name>
<feature type="signal peptide" evidence="1">
    <location>
        <begin position="1"/>
        <end position="19"/>
    </location>
</feature>
<evidence type="ECO:0000313" key="5">
    <source>
        <dbReference type="Proteomes" id="UP000583929"/>
    </source>
</evidence>
<proteinExistence type="predicted"/>
<dbReference type="Proteomes" id="UP000525078">
    <property type="component" value="Unassembled WGS sequence"/>
</dbReference>
<evidence type="ECO:0000313" key="3">
    <source>
        <dbReference type="EMBL" id="KAF4401612.1"/>
    </source>
</evidence>
<feature type="chain" id="PRO_5036205028" evidence="1">
    <location>
        <begin position="20"/>
        <end position="80"/>
    </location>
</feature>
<dbReference type="EMBL" id="JAATIQ010000012">
    <property type="protein sequence ID" value="KAF4401612.1"/>
    <property type="molecule type" value="Genomic_DNA"/>
</dbReference>
<evidence type="ECO:0000256" key="1">
    <source>
        <dbReference type="SAM" id="SignalP"/>
    </source>
</evidence>
<accession>A0A7J6EQN6</accession>
<organism evidence="2 4">
    <name type="scientific">Cannabis sativa</name>
    <name type="common">Hemp</name>
    <name type="synonym">Marijuana</name>
    <dbReference type="NCBI Taxonomy" id="3483"/>
    <lineage>
        <taxon>Eukaryota</taxon>
        <taxon>Viridiplantae</taxon>
        <taxon>Streptophyta</taxon>
        <taxon>Embryophyta</taxon>
        <taxon>Tracheophyta</taxon>
        <taxon>Spermatophyta</taxon>
        <taxon>Magnoliopsida</taxon>
        <taxon>eudicotyledons</taxon>
        <taxon>Gunneridae</taxon>
        <taxon>Pentapetalae</taxon>
        <taxon>rosids</taxon>
        <taxon>fabids</taxon>
        <taxon>Rosales</taxon>
        <taxon>Cannabaceae</taxon>
        <taxon>Cannabis</taxon>
    </lineage>
</organism>
<dbReference type="AlphaFoldDB" id="A0A7J6EQN6"/>
<protein>
    <submittedName>
        <fullName evidence="2">Uncharacterized protein</fullName>
    </submittedName>
</protein>
<comment type="caution">
    <text evidence="2">The sequence shown here is derived from an EMBL/GenBank/DDBJ whole genome shotgun (WGS) entry which is preliminary data.</text>
</comment>
<dbReference type="PANTHER" id="PTHR37078:SF6">
    <property type="entry name" value="NODULE CYSTEINE-RICH (NCR) SECRETED PEPTIDE"/>
    <property type="match status" value="1"/>
</dbReference>
<dbReference type="EMBL" id="JAATIP010000199">
    <property type="protein sequence ID" value="KAF4360732.1"/>
    <property type="molecule type" value="Genomic_DNA"/>
</dbReference>
<evidence type="ECO:0000313" key="4">
    <source>
        <dbReference type="Proteomes" id="UP000525078"/>
    </source>
</evidence>
<gene>
    <name evidence="2" type="ORF">F8388_016519</name>
    <name evidence="3" type="ORF">G4B88_001806</name>
</gene>
<evidence type="ECO:0000313" key="2">
    <source>
        <dbReference type="EMBL" id="KAF4360732.1"/>
    </source>
</evidence>
<dbReference type="PANTHER" id="PTHR37078">
    <property type="entry name" value="NODULE CYSTEINE-RICH (NCR) SECRETED PEPTIDE"/>
    <property type="match status" value="1"/>
</dbReference>